<organism evidence="1 2">
    <name type="scientific">Photorhabdus asymbiotica</name>
    <dbReference type="NCBI Taxonomy" id="291112"/>
    <lineage>
        <taxon>Bacteria</taxon>
        <taxon>Pseudomonadati</taxon>
        <taxon>Pseudomonadota</taxon>
        <taxon>Gammaproteobacteria</taxon>
        <taxon>Enterobacterales</taxon>
        <taxon>Morganellaceae</taxon>
        <taxon>Photorhabdus</taxon>
    </lineage>
</organism>
<comment type="caution">
    <text evidence="1">The sequence shown here is derived from an EMBL/GenBank/DDBJ whole genome shotgun (WGS) entry which is preliminary data.</text>
</comment>
<sequence>MEYSIFFGELSLEDFNKYCLELWACEWYWSIIYNDYFDRKFKVLLKMTNRLKVCLEK</sequence>
<dbReference type="EMBL" id="RBLJ01000002">
    <property type="protein sequence ID" value="RKS59292.1"/>
    <property type="molecule type" value="Genomic_DNA"/>
</dbReference>
<reference evidence="1 2" key="1">
    <citation type="submission" date="2018-10" db="EMBL/GenBank/DDBJ databases">
        <title>Genomic Encyclopedia of Archaeal and Bacterial Type Strains, Phase II (KMG-II): from individual species to whole genera.</title>
        <authorList>
            <person name="Goeker M."/>
        </authorList>
    </citation>
    <scope>NUCLEOTIDE SEQUENCE [LARGE SCALE GENOMIC DNA]</scope>
    <source>
        <strain evidence="1 2">DSM 15149</strain>
    </source>
</reference>
<dbReference type="Proteomes" id="UP000280955">
    <property type="component" value="Unassembled WGS sequence"/>
</dbReference>
<protein>
    <submittedName>
        <fullName evidence="1">Uncharacterized protein</fullName>
    </submittedName>
</protein>
<keyword evidence="2" id="KW-1185">Reference proteome</keyword>
<gene>
    <name evidence="1" type="ORF">BDD30_1358</name>
</gene>
<evidence type="ECO:0000313" key="1">
    <source>
        <dbReference type="EMBL" id="RKS59292.1"/>
    </source>
</evidence>
<evidence type="ECO:0000313" key="2">
    <source>
        <dbReference type="Proteomes" id="UP000280955"/>
    </source>
</evidence>
<proteinExistence type="predicted"/>
<name>A0ABX9SMP5_9GAMM</name>
<accession>A0ABX9SMP5</accession>